<keyword evidence="5 7" id="KW-0687">Ribonucleoprotein</keyword>
<gene>
    <name evidence="7" type="primary">rplR</name>
    <name evidence="9" type="ORF">SAMN02745223_00857</name>
    <name evidence="8" type="ORF">VW29_18495</name>
</gene>
<evidence type="ECO:0000256" key="2">
    <source>
        <dbReference type="ARBA" id="ARBA00022730"/>
    </source>
</evidence>
<reference evidence="9 11" key="2">
    <citation type="submission" date="2016-11" db="EMBL/GenBank/DDBJ databases">
        <authorList>
            <person name="Jaros S."/>
            <person name="Januszkiewicz K."/>
            <person name="Wedrychowicz H."/>
        </authorList>
    </citation>
    <scope>NUCLEOTIDE SEQUENCE [LARGE SCALE GENOMIC DNA]</scope>
    <source>
        <strain evidence="9 11">DSM 17137</strain>
    </source>
</reference>
<dbReference type="NCBIfam" id="TIGR00060">
    <property type="entry name" value="L18_bact"/>
    <property type="match status" value="1"/>
</dbReference>
<accession>A0A0F5L6U3</accession>
<dbReference type="PANTHER" id="PTHR12899:SF3">
    <property type="entry name" value="LARGE RIBOSOMAL SUBUNIT PROTEIN UL18M"/>
    <property type="match status" value="1"/>
</dbReference>
<keyword evidence="4 7" id="KW-0689">Ribosomal protein</keyword>
<dbReference type="InterPro" id="IPR005484">
    <property type="entry name" value="Ribosomal_uL18_bac/plant/anim"/>
</dbReference>
<dbReference type="Gene3D" id="3.30.420.100">
    <property type="match status" value="1"/>
</dbReference>
<evidence type="ECO:0000256" key="3">
    <source>
        <dbReference type="ARBA" id="ARBA00022884"/>
    </source>
</evidence>
<dbReference type="EMBL" id="FQVC01000002">
    <property type="protein sequence ID" value="SHE67227.1"/>
    <property type="molecule type" value="Genomic_DNA"/>
</dbReference>
<reference evidence="8 10" key="1">
    <citation type="submission" date="2015-03" db="EMBL/GenBank/DDBJ databases">
        <authorList>
            <person name="Hassan Y.I."/>
            <person name="Lepp D."/>
            <person name="Zhou T."/>
        </authorList>
    </citation>
    <scope>NUCLEOTIDE SEQUENCE [LARGE SCALE GENOMIC DNA]</scope>
    <source>
        <strain evidence="8 10">DSM 17137</strain>
    </source>
</reference>
<evidence type="ECO:0000256" key="5">
    <source>
        <dbReference type="ARBA" id="ARBA00023274"/>
    </source>
</evidence>
<dbReference type="Proteomes" id="UP000184533">
    <property type="component" value="Unassembled WGS sequence"/>
</dbReference>
<comment type="similarity">
    <text evidence="1 7">Belongs to the universal ribosomal protein uL18 family.</text>
</comment>
<protein>
    <recommendedName>
        <fullName evidence="6 7">Large ribosomal subunit protein uL18</fullName>
    </recommendedName>
</protein>
<keyword evidence="10" id="KW-1185">Reference proteome</keyword>
<dbReference type="OrthoDB" id="9810939at2"/>
<dbReference type="SUPFAM" id="SSF53137">
    <property type="entry name" value="Translational machinery components"/>
    <property type="match status" value="1"/>
</dbReference>
<dbReference type="Pfam" id="PF00861">
    <property type="entry name" value="Ribosomal_L18p"/>
    <property type="match status" value="1"/>
</dbReference>
<keyword evidence="2 7" id="KW-0699">rRNA-binding</keyword>
<dbReference type="GO" id="GO:0008097">
    <property type="term" value="F:5S rRNA binding"/>
    <property type="evidence" value="ECO:0007669"/>
    <property type="project" value="TreeGrafter"/>
</dbReference>
<keyword evidence="3 7" id="KW-0694">RNA-binding</keyword>
<dbReference type="EMBL" id="LAJF01000137">
    <property type="protein sequence ID" value="KKB77352.1"/>
    <property type="molecule type" value="Genomic_DNA"/>
</dbReference>
<evidence type="ECO:0000313" key="9">
    <source>
        <dbReference type="EMBL" id="SHE67227.1"/>
    </source>
</evidence>
<evidence type="ECO:0000256" key="7">
    <source>
        <dbReference type="HAMAP-Rule" id="MF_01337"/>
    </source>
</evidence>
<dbReference type="InterPro" id="IPR004389">
    <property type="entry name" value="Ribosomal_uL18_bac-type"/>
</dbReference>
<evidence type="ECO:0000256" key="6">
    <source>
        <dbReference type="ARBA" id="ARBA00035197"/>
    </source>
</evidence>
<dbReference type="RefSeq" id="WP_046136753.1">
    <property type="nucleotide sequence ID" value="NZ_FQVC01000002.1"/>
</dbReference>
<dbReference type="GO" id="GO:0006412">
    <property type="term" value="P:translation"/>
    <property type="evidence" value="ECO:0007669"/>
    <property type="project" value="UniProtKB-UniRule"/>
</dbReference>
<sequence>MAISAKGAERRKARVRKALKARAFGRPRLSVFRSDKNIYAQIIDDATGRTLAAASTLDKDVKASVKNGSTAEAAATIGKLIAERGTKAGVAEVIFDRGAYIYHGRVKALADAAREGGLQF</sequence>
<dbReference type="GO" id="GO:0003735">
    <property type="term" value="F:structural constituent of ribosome"/>
    <property type="evidence" value="ECO:0007669"/>
    <property type="project" value="InterPro"/>
</dbReference>
<comment type="subunit">
    <text evidence="7">Part of the 50S ribosomal subunit; part of the 5S rRNA/L5/L18/L25 subcomplex. Contacts the 5S and 23S rRNAs.</text>
</comment>
<dbReference type="GO" id="GO:0022625">
    <property type="term" value="C:cytosolic large ribosomal subunit"/>
    <property type="evidence" value="ECO:0007669"/>
    <property type="project" value="TreeGrafter"/>
</dbReference>
<dbReference type="STRING" id="1121477.SAMN02745223_00857"/>
<evidence type="ECO:0000313" key="10">
    <source>
        <dbReference type="Proteomes" id="UP000033608"/>
    </source>
</evidence>
<dbReference type="HAMAP" id="MF_01337_B">
    <property type="entry name" value="Ribosomal_uL18_B"/>
    <property type="match status" value="1"/>
</dbReference>
<evidence type="ECO:0000313" key="11">
    <source>
        <dbReference type="Proteomes" id="UP000184533"/>
    </source>
</evidence>
<dbReference type="AlphaFoldDB" id="A0A0F5L6U3"/>
<name>A0A0F5L6U3_9HYPH</name>
<dbReference type="PATRIC" id="fig|1121477.3.peg.462"/>
<dbReference type="CDD" id="cd00432">
    <property type="entry name" value="Ribosomal_L18_L5e"/>
    <property type="match status" value="1"/>
</dbReference>
<dbReference type="PANTHER" id="PTHR12899">
    <property type="entry name" value="39S RIBOSOMAL PROTEIN L18, MITOCHONDRIAL"/>
    <property type="match status" value="1"/>
</dbReference>
<evidence type="ECO:0000256" key="4">
    <source>
        <dbReference type="ARBA" id="ARBA00022980"/>
    </source>
</evidence>
<proteinExistence type="inferred from homology"/>
<comment type="function">
    <text evidence="7">This is one of the proteins that bind and probably mediate the attachment of the 5S RNA into the large ribosomal subunit, where it forms part of the central protuberance.</text>
</comment>
<evidence type="ECO:0000256" key="1">
    <source>
        <dbReference type="ARBA" id="ARBA00007116"/>
    </source>
</evidence>
<organism evidence="8 10">
    <name type="scientific">Devosia limi DSM 17137</name>
    <dbReference type="NCBI Taxonomy" id="1121477"/>
    <lineage>
        <taxon>Bacteria</taxon>
        <taxon>Pseudomonadati</taxon>
        <taxon>Pseudomonadota</taxon>
        <taxon>Alphaproteobacteria</taxon>
        <taxon>Hyphomicrobiales</taxon>
        <taxon>Devosiaceae</taxon>
        <taxon>Devosia</taxon>
    </lineage>
</organism>
<dbReference type="Proteomes" id="UP000033608">
    <property type="component" value="Unassembled WGS sequence"/>
</dbReference>
<evidence type="ECO:0000313" key="8">
    <source>
        <dbReference type="EMBL" id="KKB77352.1"/>
    </source>
</evidence>
<dbReference type="InterPro" id="IPR057268">
    <property type="entry name" value="Ribosomal_L18"/>
</dbReference>
<dbReference type="FunFam" id="3.30.420.100:FF:000001">
    <property type="entry name" value="50S ribosomal protein L18"/>
    <property type="match status" value="1"/>
</dbReference>